<dbReference type="AlphaFoldDB" id="A0AAD4IDC1"/>
<keyword evidence="3" id="KW-1185">Reference proteome</keyword>
<feature type="region of interest" description="Disordered" evidence="1">
    <location>
        <begin position="332"/>
        <end position="358"/>
    </location>
</feature>
<reference evidence="2" key="1">
    <citation type="submission" date="2021-07" db="EMBL/GenBank/DDBJ databases">
        <title>Genome Resource of American Ginseng Black Spot Pathogen Alternaria panax.</title>
        <authorList>
            <person name="Qiu C."/>
            <person name="Wang W."/>
            <person name="Liu Z."/>
        </authorList>
    </citation>
    <scope>NUCLEOTIDE SEQUENCE</scope>
    <source>
        <strain evidence="2">BNCC115425</strain>
    </source>
</reference>
<organism evidence="2 3">
    <name type="scientific">Alternaria panax</name>
    <dbReference type="NCBI Taxonomy" id="48097"/>
    <lineage>
        <taxon>Eukaryota</taxon>
        <taxon>Fungi</taxon>
        <taxon>Dikarya</taxon>
        <taxon>Ascomycota</taxon>
        <taxon>Pezizomycotina</taxon>
        <taxon>Dothideomycetes</taxon>
        <taxon>Pleosporomycetidae</taxon>
        <taxon>Pleosporales</taxon>
        <taxon>Pleosporineae</taxon>
        <taxon>Pleosporaceae</taxon>
        <taxon>Alternaria</taxon>
        <taxon>Alternaria sect. Panax</taxon>
    </lineage>
</organism>
<protein>
    <submittedName>
        <fullName evidence="2">Uncharacterized protein</fullName>
    </submittedName>
</protein>
<feature type="compositionally biased region" description="Basic and acidic residues" evidence="1">
    <location>
        <begin position="332"/>
        <end position="353"/>
    </location>
</feature>
<evidence type="ECO:0000256" key="1">
    <source>
        <dbReference type="SAM" id="MobiDB-lite"/>
    </source>
</evidence>
<sequence>MAYALGHDRGAEILLKSVQRLTHKEAENHIGTAVVKVEDIASPEDAQLIENREVCESSVGPSIPSNKFPMYFEEPPSATEILSTLSALELETDMQPYNDTGISGVPTYPTIPKLQPSDVTDTIHQADGLTIPRSKPSLGSSHNKLPTVIESKPSNHQLTGISFEEAVPTISITETDRLVASNNAITSTSNMLLHLPSSRTSTMCSAVSAKSHQEPGPIHINPSAQLQSMQSISELDSRLTEVSNLRKPWGKPRYDRISGQGTYTTTGTPESISKVPLSAGLFEAHSRLNDNLLSQYVDEVAKYDWARSSEWVEPCAVDDGPKEWIEDYLTRQEQADRDEESERQRQEKQDKRYRGIRSRVNSTDKFRRKLSKKRVTKEWGSFEARQERKNAMVFDLDAGSSPRRRTSIPIPGEDLEKPERARAFSWSPDTPQDLISENALLNQSSWAPKPSTLKSSSQAHFTNPLDAILLPKRKPNETPLDRIYVMYHYLIRGDYEVLRNEGQDFFDHQHWHVQSIPDPRDYDPERYAILATITQYLAHGINRRIKISQGYRKDLIGPWRTAAYEFLQGTKGDLPIFETLDREPKWAGKVKMVESGLEICQGWASEVWGERRSLRFAAKGIISTEIVECFI</sequence>
<name>A0AAD4IDC1_9PLEO</name>
<proteinExistence type="predicted"/>
<evidence type="ECO:0000313" key="3">
    <source>
        <dbReference type="Proteomes" id="UP001199106"/>
    </source>
</evidence>
<gene>
    <name evidence="2" type="ORF">G6011_11279</name>
</gene>
<dbReference type="EMBL" id="JAANER010000003">
    <property type="protein sequence ID" value="KAG9192545.1"/>
    <property type="molecule type" value="Genomic_DNA"/>
</dbReference>
<comment type="caution">
    <text evidence="2">The sequence shown here is derived from an EMBL/GenBank/DDBJ whole genome shotgun (WGS) entry which is preliminary data.</text>
</comment>
<dbReference type="Proteomes" id="UP001199106">
    <property type="component" value="Unassembled WGS sequence"/>
</dbReference>
<evidence type="ECO:0000313" key="2">
    <source>
        <dbReference type="EMBL" id="KAG9192545.1"/>
    </source>
</evidence>
<accession>A0AAD4IDC1</accession>